<dbReference type="GO" id="GO:0008270">
    <property type="term" value="F:zinc ion binding"/>
    <property type="evidence" value="ECO:0007669"/>
    <property type="project" value="InterPro"/>
</dbReference>
<protein>
    <submittedName>
        <fullName evidence="2">MucR family transcriptional regulator</fullName>
    </submittedName>
</protein>
<comment type="caution">
    <text evidence="2">The sequence shown here is derived from an EMBL/GenBank/DDBJ whole genome shotgun (WGS) entry which is preliminary data.</text>
</comment>
<dbReference type="EMBL" id="SMUV01000058">
    <property type="protein sequence ID" value="TDK50224.1"/>
    <property type="molecule type" value="Genomic_DNA"/>
</dbReference>
<dbReference type="RefSeq" id="WP_133359096.1">
    <property type="nucleotide sequence ID" value="NZ_SMUV01000058.1"/>
</dbReference>
<dbReference type="Gene3D" id="1.10.10.1550">
    <property type="entry name" value="ROS/MUCR transcriptional regulator protein"/>
    <property type="match status" value="1"/>
</dbReference>
<organism evidence="2 3">
    <name type="scientific">Antarcticimicrobium luteum</name>
    <dbReference type="NCBI Taxonomy" id="2547397"/>
    <lineage>
        <taxon>Bacteria</taxon>
        <taxon>Pseudomonadati</taxon>
        <taxon>Pseudomonadota</taxon>
        <taxon>Alphaproteobacteria</taxon>
        <taxon>Rhodobacterales</taxon>
        <taxon>Paracoccaceae</taxon>
        <taxon>Antarcticimicrobium</taxon>
    </lineage>
</organism>
<evidence type="ECO:0000313" key="3">
    <source>
        <dbReference type="Proteomes" id="UP000295301"/>
    </source>
</evidence>
<dbReference type="GO" id="GO:0003677">
    <property type="term" value="F:DNA binding"/>
    <property type="evidence" value="ECO:0007669"/>
    <property type="project" value="InterPro"/>
</dbReference>
<dbReference type="InterPro" id="IPR008807">
    <property type="entry name" value="ROS_MUCR"/>
</dbReference>
<reference evidence="2 3" key="1">
    <citation type="submission" date="2019-03" db="EMBL/GenBank/DDBJ databases">
        <title>Ruegeria lutea sp. nov., a novel strain, isolated from marine sediment, the Masan Bay, South Korea.</title>
        <authorList>
            <person name="Kim J."/>
            <person name="Kim D.-Y."/>
            <person name="Lee S.-S."/>
        </authorList>
    </citation>
    <scope>NUCLEOTIDE SEQUENCE [LARGE SCALE GENOMIC DNA]</scope>
    <source>
        <strain evidence="2 3">318-1</strain>
    </source>
</reference>
<name>A0A4R5VD22_9RHOB</name>
<comment type="similarity">
    <text evidence="1">Belongs to the ros/MucR family.</text>
</comment>
<proteinExistence type="inferred from homology"/>
<evidence type="ECO:0000313" key="2">
    <source>
        <dbReference type="EMBL" id="TDK50224.1"/>
    </source>
</evidence>
<gene>
    <name evidence="2" type="ORF">E1832_07395</name>
</gene>
<evidence type="ECO:0000256" key="1">
    <source>
        <dbReference type="ARBA" id="ARBA00007031"/>
    </source>
</evidence>
<accession>A0A4R5VD22</accession>
<sequence length="167" mass="17411">MDANETGAAYTRSAPAPTVADAVARVVAAYAGRPDVSADEIVALALRLTGVFGALAPATAAPGTVPAAPPQAAPAAVDAPAPALPIEKAVTADKVYCLCCGRGFTMLKRHLKAEHGLTEEEYRALFHLPEDMPLVAPNYSERKAAYAKRVGLGKYQRDPGEDDSPAR</sequence>
<dbReference type="AlphaFoldDB" id="A0A4R5VD22"/>
<keyword evidence="3" id="KW-1185">Reference proteome</keyword>
<dbReference type="GO" id="GO:0006355">
    <property type="term" value="P:regulation of DNA-templated transcription"/>
    <property type="evidence" value="ECO:0007669"/>
    <property type="project" value="InterPro"/>
</dbReference>
<dbReference type="Proteomes" id="UP000295301">
    <property type="component" value="Unassembled WGS sequence"/>
</dbReference>
<dbReference type="InterPro" id="IPR041920">
    <property type="entry name" value="ROS/MUCR_sf"/>
</dbReference>
<dbReference type="OrthoDB" id="9809693at2"/>
<dbReference type="Pfam" id="PF05443">
    <property type="entry name" value="ROS_MUCR"/>
    <property type="match status" value="1"/>
</dbReference>